<keyword evidence="2" id="KW-1185">Reference proteome</keyword>
<sequence length="263" mass="27452">MSPREGIAVEVDADVCTITFDRPHARNALTGPMFEAYCAALVEADADPAVRAVVVTGRGDWFCTGAAPEALGALLDPAARQTATAAAVHPPDLPLRLRKPLIAAVNGGAAGLGLVQALNADVRFLAAEARLATSFSRLGLVAEYGSAWLLPRLVGRATALDLLLSGRKVDAGEALRIGLVQRVLPRAEVLPAAVAYARDLATSCSPAAMATIKAQVWAAADSGSDEAFAESVRLMVESFGRPDFTEGVLASRDRRTPKFPPLG</sequence>
<dbReference type="SUPFAM" id="SSF52096">
    <property type="entry name" value="ClpP/crotonase"/>
    <property type="match status" value="1"/>
</dbReference>
<dbReference type="Proteomes" id="UP000239494">
    <property type="component" value="Unassembled WGS sequence"/>
</dbReference>
<dbReference type="PANTHER" id="PTHR43459:SF1">
    <property type="entry name" value="EG:BACN32G11.4 PROTEIN"/>
    <property type="match status" value="1"/>
</dbReference>
<dbReference type="PANTHER" id="PTHR43459">
    <property type="entry name" value="ENOYL-COA HYDRATASE"/>
    <property type="match status" value="1"/>
</dbReference>
<dbReference type="EMBL" id="PVTF01000009">
    <property type="protein sequence ID" value="PRY37835.1"/>
    <property type="molecule type" value="Genomic_DNA"/>
</dbReference>
<proteinExistence type="predicted"/>
<dbReference type="CDD" id="cd06558">
    <property type="entry name" value="crotonase-like"/>
    <property type="match status" value="1"/>
</dbReference>
<dbReference type="AlphaFoldDB" id="A0A2T0SWP7"/>
<dbReference type="Pfam" id="PF00378">
    <property type="entry name" value="ECH_1"/>
    <property type="match status" value="1"/>
</dbReference>
<dbReference type="GO" id="GO:0003824">
    <property type="term" value="F:catalytic activity"/>
    <property type="evidence" value="ECO:0007669"/>
    <property type="project" value="UniProtKB-ARBA"/>
</dbReference>
<name>A0A2T0SWP7_9PSEU</name>
<dbReference type="OrthoDB" id="9777711at2"/>
<reference evidence="1 2" key="1">
    <citation type="submission" date="2018-03" db="EMBL/GenBank/DDBJ databases">
        <title>Genomic Encyclopedia of Archaeal and Bacterial Type Strains, Phase II (KMG-II): from individual species to whole genera.</title>
        <authorList>
            <person name="Goeker M."/>
        </authorList>
    </citation>
    <scope>NUCLEOTIDE SEQUENCE [LARGE SCALE GENOMIC DNA]</scope>
    <source>
        <strain evidence="1 2">DSM 44720</strain>
    </source>
</reference>
<dbReference type="InterPro" id="IPR001753">
    <property type="entry name" value="Enoyl-CoA_hydra/iso"/>
</dbReference>
<dbReference type="Gene3D" id="3.90.226.10">
    <property type="entry name" value="2-enoyl-CoA Hydratase, Chain A, domain 1"/>
    <property type="match status" value="1"/>
</dbReference>
<protein>
    <submittedName>
        <fullName evidence="1">Enoyl-CoA hydratase</fullName>
    </submittedName>
</protein>
<evidence type="ECO:0000313" key="2">
    <source>
        <dbReference type="Proteomes" id="UP000239494"/>
    </source>
</evidence>
<comment type="caution">
    <text evidence="1">The sequence shown here is derived from an EMBL/GenBank/DDBJ whole genome shotgun (WGS) entry which is preliminary data.</text>
</comment>
<organism evidence="1 2">
    <name type="scientific">Umezawaea tangerina</name>
    <dbReference type="NCBI Taxonomy" id="84725"/>
    <lineage>
        <taxon>Bacteria</taxon>
        <taxon>Bacillati</taxon>
        <taxon>Actinomycetota</taxon>
        <taxon>Actinomycetes</taxon>
        <taxon>Pseudonocardiales</taxon>
        <taxon>Pseudonocardiaceae</taxon>
        <taxon>Umezawaea</taxon>
    </lineage>
</organism>
<accession>A0A2T0SWP7</accession>
<dbReference type="InterPro" id="IPR029045">
    <property type="entry name" value="ClpP/crotonase-like_dom_sf"/>
</dbReference>
<dbReference type="RefSeq" id="WP_106190750.1">
    <property type="nucleotide sequence ID" value="NZ_PVTF01000009.1"/>
</dbReference>
<gene>
    <name evidence="1" type="ORF">CLV43_10955</name>
</gene>
<evidence type="ECO:0000313" key="1">
    <source>
        <dbReference type="EMBL" id="PRY37835.1"/>
    </source>
</evidence>